<evidence type="ECO:0000313" key="2">
    <source>
        <dbReference type="EMBL" id="MCF2525880.1"/>
    </source>
</evidence>
<dbReference type="SUPFAM" id="SSF53474">
    <property type="entry name" value="alpha/beta-Hydrolases"/>
    <property type="match status" value="1"/>
</dbReference>
<dbReference type="AlphaFoldDB" id="A0AA41PU27"/>
<name>A0AA41PU27_9ACTN</name>
<feature type="chain" id="PRO_5041316102" evidence="1">
    <location>
        <begin position="32"/>
        <end position="370"/>
    </location>
</feature>
<dbReference type="PANTHER" id="PTHR48098:SF1">
    <property type="entry name" value="DIACYLGLYCEROL ACYLTRANSFERASE_MYCOLYLTRANSFERASE AG85A"/>
    <property type="match status" value="1"/>
</dbReference>
<dbReference type="EMBL" id="JAKFHA010000001">
    <property type="protein sequence ID" value="MCF2525880.1"/>
    <property type="molecule type" value="Genomic_DNA"/>
</dbReference>
<dbReference type="RefSeq" id="WP_235049900.1">
    <property type="nucleotide sequence ID" value="NZ_JAKFHA010000001.1"/>
</dbReference>
<dbReference type="Gene3D" id="3.40.50.1820">
    <property type="entry name" value="alpha/beta hydrolase"/>
    <property type="match status" value="1"/>
</dbReference>
<accession>A0AA41PU27</accession>
<dbReference type="Proteomes" id="UP001165378">
    <property type="component" value="Unassembled WGS sequence"/>
</dbReference>
<keyword evidence="3" id="KW-1185">Reference proteome</keyword>
<gene>
    <name evidence="2" type="ORF">LZ495_01390</name>
</gene>
<comment type="caution">
    <text evidence="2">The sequence shown here is derived from an EMBL/GenBank/DDBJ whole genome shotgun (WGS) entry which is preliminary data.</text>
</comment>
<feature type="signal peptide" evidence="1">
    <location>
        <begin position="1"/>
        <end position="31"/>
    </location>
</feature>
<dbReference type="InterPro" id="IPR000801">
    <property type="entry name" value="Esterase-like"/>
</dbReference>
<dbReference type="InterPro" id="IPR029058">
    <property type="entry name" value="AB_hydrolase_fold"/>
</dbReference>
<evidence type="ECO:0000313" key="3">
    <source>
        <dbReference type="Proteomes" id="UP001165378"/>
    </source>
</evidence>
<dbReference type="Pfam" id="PF00756">
    <property type="entry name" value="Esterase"/>
    <property type="match status" value="1"/>
</dbReference>
<evidence type="ECO:0000256" key="1">
    <source>
        <dbReference type="SAM" id="SignalP"/>
    </source>
</evidence>
<protein>
    <submittedName>
        <fullName evidence="2">Esterase family protein</fullName>
    </submittedName>
</protein>
<dbReference type="PANTHER" id="PTHR48098">
    <property type="entry name" value="ENTEROCHELIN ESTERASE-RELATED"/>
    <property type="match status" value="1"/>
</dbReference>
<dbReference type="GO" id="GO:0016747">
    <property type="term" value="F:acyltransferase activity, transferring groups other than amino-acyl groups"/>
    <property type="evidence" value="ECO:0007669"/>
    <property type="project" value="TreeGrafter"/>
</dbReference>
<proteinExistence type="predicted"/>
<dbReference type="InterPro" id="IPR050583">
    <property type="entry name" value="Mycobacterial_A85_antigen"/>
</dbReference>
<sequence>MKRTLARSATAIALAIGTLTGALVAMPSATADTPPTTPPVLANGFGLTQMPTAPNPYIAQTAYDFSITVSTPEVQGTALNDGGHHIRIVLPSDYYSNPAKRYPVLYLLNGSSEQADPATYFNGYDKVDSSSGMIFVMPDGGSRGWYSNWLKQNSAAGPQRWENFHINQVIPFIDANLRTKADKPNRAVAGISMGGYGAVRYAERHPDLFAQVASFSGDLDLSRMSAQLRTAVVASLTGFSPQVGSDDLYGTPYPFSVVYPYSDVLWNENSPGTKAANLRGVGVSFYVGNGGGGATPPVNDANMFLEWWLPGANDHFRNALDAAGVPYYYVNYGNGAGTPWASCGGSHHPNCWNQDFIDYIPRLQQAFGVA</sequence>
<reference evidence="2" key="1">
    <citation type="submission" date="2022-01" db="EMBL/GenBank/DDBJ databases">
        <title>Genome-Based Taxonomic Classification of the Phylum Actinobacteria.</title>
        <authorList>
            <person name="Gao Y."/>
        </authorList>
    </citation>
    <scope>NUCLEOTIDE SEQUENCE</scope>
    <source>
        <strain evidence="2">KLBMP 8922</strain>
    </source>
</reference>
<organism evidence="2 3">
    <name type="scientific">Yinghuangia soli</name>
    <dbReference type="NCBI Taxonomy" id="2908204"/>
    <lineage>
        <taxon>Bacteria</taxon>
        <taxon>Bacillati</taxon>
        <taxon>Actinomycetota</taxon>
        <taxon>Actinomycetes</taxon>
        <taxon>Kitasatosporales</taxon>
        <taxon>Streptomycetaceae</taxon>
        <taxon>Yinghuangia</taxon>
    </lineage>
</organism>
<keyword evidence="1" id="KW-0732">Signal</keyword>